<comment type="caution">
    <text evidence="4">The sequence shown here is derived from an EMBL/GenBank/DDBJ whole genome shotgun (WGS) entry which is preliminary data.</text>
</comment>
<evidence type="ECO:0000259" key="3">
    <source>
        <dbReference type="PROSITE" id="PS50832"/>
    </source>
</evidence>
<evidence type="ECO:0000313" key="5">
    <source>
        <dbReference type="Proteomes" id="UP000186817"/>
    </source>
</evidence>
<proteinExistence type="predicted"/>
<dbReference type="PROSITE" id="PS50832">
    <property type="entry name" value="S1_IF1_TYPE"/>
    <property type="match status" value="1"/>
</dbReference>
<dbReference type="EMBL" id="LSRX01001977">
    <property type="protein sequence ID" value="OLP76589.1"/>
    <property type="molecule type" value="Genomic_DNA"/>
</dbReference>
<name>A0A1Q9C0Z8_SYMMI</name>
<accession>A0A1Q9C0Z8</accession>
<dbReference type="Proteomes" id="UP000186817">
    <property type="component" value="Unassembled WGS sequence"/>
</dbReference>
<dbReference type="GO" id="GO:0003743">
    <property type="term" value="F:translation initiation factor activity"/>
    <property type="evidence" value="ECO:0007669"/>
    <property type="project" value="UniProtKB-UniRule"/>
</dbReference>
<dbReference type="AlphaFoldDB" id="A0A1Q9C0Z8"/>
<feature type="region of interest" description="Disordered" evidence="2">
    <location>
        <begin position="550"/>
        <end position="662"/>
    </location>
</feature>
<feature type="compositionally biased region" description="Basic and acidic residues" evidence="2">
    <location>
        <begin position="775"/>
        <end position="787"/>
    </location>
</feature>
<feature type="compositionally biased region" description="Acidic residues" evidence="2">
    <location>
        <begin position="616"/>
        <end position="628"/>
    </location>
</feature>
<dbReference type="GO" id="GO:0003723">
    <property type="term" value="F:RNA binding"/>
    <property type="evidence" value="ECO:0007669"/>
    <property type="project" value="InterPro"/>
</dbReference>
<keyword evidence="1" id="KW-0396">Initiation factor</keyword>
<evidence type="ECO:0000313" key="4">
    <source>
        <dbReference type="EMBL" id="OLP76589.1"/>
    </source>
</evidence>
<sequence>MSTLLKLGMKARWGLIEQWLSEYRDNLWWDCALPSRSTHDAASRRGFSYEAARADRVHRCSLFVDLSTFYEGVDHLRLCESASRAGFPDLLLHLAVEAYRGGSIVVSDEVASSTAYARKGIIAGCPLAPTLSKLAVGESIRQTCIGPDIDYVGTWIDDISVDTENKQAERALTADGHQVSIGKTYFLASSATAEKDLGMELTGGRRRCTNLSAARRVTTGSVEVALEMGAPLVKDPLVSIVTQHFKALARVMVSFRDRDQLSRTWAQLTRQLQRADRWKVVCGPFRWLFPRSLCPATMAEAEAEGHVVALNGAFPVGAVAACLSKACEHKRWEALCRQTGCSSLTQGIDTTVPRLLRSRTSALRTVWQGAMKSRKVRQGRSCPLCLKPLTPHHMAMECKWWRGRGARPGWYDAQGKERLARLTWTRSHSTAQQHAAEFGTHSSWRGEINAAADTACGEAAKEALAALPPWNAEEADDLTRDVSQYLQRKAEVLLTSSERRPPWEEEDEAPPSKKKVIASTAVSKRQPNQNRPAAKDLVLRTLGPAALQPQGRLPRKLLGTTSQAPAAVVQAPVTRSRRQGWGPPPALPEGQEMSAWSRRQVRKTTAVKTRVKPPDGDTDASNGEEEGEVTSPAEASREAPPQVGADPPPVPPPGTGDSIRRFDISCRDGASRACQLRSKMSSLNFIREHDGVVLDLEDTVREQLADGVRRLVAEAVPGKPLASTSPSKDEEPKEEEGAASQPPPAEPQVPCSSEAAGEQASASSAGPTEGPARAEAVKKEDEGTRKPLLSDDCRTCYACNISVPYKEMMSQHMMSDWHIHNVAVFYGLKPP</sequence>
<protein>
    <recommendedName>
        <fullName evidence="3">S1-like domain-containing protein</fullName>
    </recommendedName>
</protein>
<organism evidence="4 5">
    <name type="scientific">Symbiodinium microadriaticum</name>
    <name type="common">Dinoflagellate</name>
    <name type="synonym">Zooxanthella microadriatica</name>
    <dbReference type="NCBI Taxonomy" id="2951"/>
    <lineage>
        <taxon>Eukaryota</taxon>
        <taxon>Sar</taxon>
        <taxon>Alveolata</taxon>
        <taxon>Dinophyceae</taxon>
        <taxon>Suessiales</taxon>
        <taxon>Symbiodiniaceae</taxon>
        <taxon>Symbiodinium</taxon>
    </lineage>
</organism>
<feature type="region of interest" description="Disordered" evidence="2">
    <location>
        <begin position="715"/>
        <end position="787"/>
    </location>
</feature>
<feature type="compositionally biased region" description="Low complexity" evidence="2">
    <location>
        <begin position="563"/>
        <end position="573"/>
    </location>
</feature>
<gene>
    <name evidence="4" type="ORF">AK812_SmicGene43458</name>
</gene>
<keyword evidence="1" id="KW-0648">Protein biosynthesis</keyword>
<keyword evidence="5" id="KW-1185">Reference proteome</keyword>
<reference evidence="4 5" key="1">
    <citation type="submission" date="2016-02" db="EMBL/GenBank/DDBJ databases">
        <title>Genome analysis of coral dinoflagellate symbionts highlights evolutionary adaptations to a symbiotic lifestyle.</title>
        <authorList>
            <person name="Aranda M."/>
            <person name="Li Y."/>
            <person name="Liew Y.J."/>
            <person name="Baumgarten S."/>
            <person name="Simakov O."/>
            <person name="Wilson M."/>
            <person name="Piel J."/>
            <person name="Ashoor H."/>
            <person name="Bougouffa S."/>
            <person name="Bajic V.B."/>
            <person name="Ryu T."/>
            <person name="Ravasi T."/>
            <person name="Bayer T."/>
            <person name="Micklem G."/>
            <person name="Kim H."/>
            <person name="Bhak J."/>
            <person name="Lajeunesse T.C."/>
            <person name="Voolstra C.R."/>
        </authorList>
    </citation>
    <scope>NUCLEOTIDE SEQUENCE [LARGE SCALE GENOMIC DNA]</scope>
    <source>
        <strain evidence="4 5">CCMP2467</strain>
    </source>
</reference>
<evidence type="ECO:0000256" key="2">
    <source>
        <dbReference type="SAM" id="MobiDB-lite"/>
    </source>
</evidence>
<evidence type="ECO:0000256" key="1">
    <source>
        <dbReference type="PROSITE-ProRule" id="PRU00181"/>
    </source>
</evidence>
<feature type="domain" description="S1-like" evidence="3">
    <location>
        <begin position="661"/>
        <end position="712"/>
    </location>
</feature>
<dbReference type="InterPro" id="IPR006196">
    <property type="entry name" value="RNA-binding_domain_S1_IF1"/>
</dbReference>
<dbReference type="OrthoDB" id="418314at2759"/>
<feature type="compositionally biased region" description="Low complexity" evidence="2">
    <location>
        <begin position="752"/>
        <end position="766"/>
    </location>
</feature>
<feature type="compositionally biased region" description="Polar residues" evidence="2">
    <location>
        <begin position="520"/>
        <end position="531"/>
    </location>
</feature>
<feature type="region of interest" description="Disordered" evidence="2">
    <location>
        <begin position="497"/>
        <end position="537"/>
    </location>
</feature>